<gene>
    <name evidence="9" type="ORF">ACHAWO_000591</name>
</gene>
<evidence type="ECO:0000256" key="6">
    <source>
        <dbReference type="ARBA" id="ARBA00030427"/>
    </source>
</evidence>
<dbReference type="SUPFAM" id="SSF49764">
    <property type="entry name" value="HSP20-like chaperones"/>
    <property type="match status" value="1"/>
</dbReference>
<dbReference type="InterPro" id="IPR037898">
    <property type="entry name" value="NudC_fam"/>
</dbReference>
<dbReference type="CDD" id="cd06467">
    <property type="entry name" value="p23_NUDC_like"/>
    <property type="match status" value="1"/>
</dbReference>
<dbReference type="AlphaFoldDB" id="A0ABD3NM15"/>
<accession>A0ABD3NM15</accession>
<evidence type="ECO:0000256" key="2">
    <source>
        <dbReference type="ARBA" id="ARBA00010513"/>
    </source>
</evidence>
<dbReference type="EMBL" id="JALLPJ020001078">
    <property type="protein sequence ID" value="KAL3776863.1"/>
    <property type="molecule type" value="Genomic_DNA"/>
</dbReference>
<comment type="subcellular location">
    <subcellularLocation>
        <location evidence="1">Cytoplasm</location>
    </subcellularLocation>
</comment>
<name>A0ABD3NM15_9STRA</name>
<dbReference type="InterPro" id="IPR025934">
    <property type="entry name" value="NudC_N_dom"/>
</dbReference>
<organism evidence="9 10">
    <name type="scientific">Cyclotella atomus</name>
    <dbReference type="NCBI Taxonomy" id="382360"/>
    <lineage>
        <taxon>Eukaryota</taxon>
        <taxon>Sar</taxon>
        <taxon>Stramenopiles</taxon>
        <taxon>Ochrophyta</taxon>
        <taxon>Bacillariophyta</taxon>
        <taxon>Coscinodiscophyceae</taxon>
        <taxon>Thalassiosirophycidae</taxon>
        <taxon>Stephanodiscales</taxon>
        <taxon>Stephanodiscaceae</taxon>
        <taxon>Cyclotella</taxon>
    </lineage>
</organism>
<evidence type="ECO:0000313" key="10">
    <source>
        <dbReference type="Proteomes" id="UP001530400"/>
    </source>
</evidence>
<protein>
    <recommendedName>
        <fullName evidence="3">Nuclear migration protein nudC</fullName>
    </recommendedName>
    <alternativeName>
        <fullName evidence="6">Nuclear distribution protein C homolog</fullName>
    </alternativeName>
</protein>
<proteinExistence type="inferred from homology"/>
<sequence>MDYTNNPQFDGLYLQIASQTRGIDPLLDTLFSFLRRKSDFFTGDDADIEKGVARAREKVNEVLEKHVRLFVEEKRKKEEEDARKKEEAKKKKDVMEEDVIELDADGGFDISNLPDKSEKPAAAAAAAKFDKEDNGDDKKEDNGDDKKEEDDEPAPIGNGGTTPKYVWTQTLSELSINIPLPPNTKAKDLTVSITKTHLKIIHKSTNETIVDDSLSKSIIVDDSFWTIEDNNVLVLTLQKLNQMEWWPAPCLNDPTINLQKINPESSNLSDLDGETRKTVEKMMYDQRQKAMGRPTSEEEEKMEILERFKRSHPEMDFSNAKIG</sequence>
<evidence type="ECO:0000256" key="3">
    <source>
        <dbReference type="ARBA" id="ARBA00017641"/>
    </source>
</evidence>
<dbReference type="Gene3D" id="2.60.40.790">
    <property type="match status" value="1"/>
</dbReference>
<feature type="region of interest" description="Disordered" evidence="7">
    <location>
        <begin position="75"/>
        <end position="94"/>
    </location>
</feature>
<evidence type="ECO:0000256" key="7">
    <source>
        <dbReference type="SAM" id="MobiDB-lite"/>
    </source>
</evidence>
<feature type="compositionally biased region" description="Basic and acidic residues" evidence="7">
    <location>
        <begin position="128"/>
        <end position="146"/>
    </location>
</feature>
<comment type="similarity">
    <text evidence="2">Belongs to the nudC family.</text>
</comment>
<dbReference type="Proteomes" id="UP001530400">
    <property type="component" value="Unassembled WGS sequence"/>
</dbReference>
<feature type="domain" description="CS" evidence="8">
    <location>
        <begin position="160"/>
        <end position="250"/>
    </location>
</feature>
<evidence type="ECO:0000313" key="9">
    <source>
        <dbReference type="EMBL" id="KAL3776863.1"/>
    </source>
</evidence>
<dbReference type="Pfam" id="PF04969">
    <property type="entry name" value="CS"/>
    <property type="match status" value="1"/>
</dbReference>
<dbReference type="PANTHER" id="PTHR12356">
    <property type="entry name" value="NUCLEAR MOVEMENT PROTEIN NUDC"/>
    <property type="match status" value="1"/>
</dbReference>
<keyword evidence="4" id="KW-0963">Cytoplasm</keyword>
<keyword evidence="5" id="KW-0597">Phosphoprotein</keyword>
<feature type="region of interest" description="Disordered" evidence="7">
    <location>
        <begin position="106"/>
        <end position="164"/>
    </location>
</feature>
<evidence type="ECO:0000259" key="8">
    <source>
        <dbReference type="PROSITE" id="PS51203"/>
    </source>
</evidence>
<dbReference type="Pfam" id="PF14050">
    <property type="entry name" value="Nudc_N"/>
    <property type="match status" value="1"/>
</dbReference>
<keyword evidence="10" id="KW-1185">Reference proteome</keyword>
<dbReference type="GO" id="GO:0005737">
    <property type="term" value="C:cytoplasm"/>
    <property type="evidence" value="ECO:0007669"/>
    <property type="project" value="UniProtKB-SubCell"/>
</dbReference>
<evidence type="ECO:0000256" key="5">
    <source>
        <dbReference type="ARBA" id="ARBA00022553"/>
    </source>
</evidence>
<evidence type="ECO:0000256" key="4">
    <source>
        <dbReference type="ARBA" id="ARBA00022490"/>
    </source>
</evidence>
<comment type="caution">
    <text evidence="9">The sequence shown here is derived from an EMBL/GenBank/DDBJ whole genome shotgun (WGS) entry which is preliminary data.</text>
</comment>
<dbReference type="InterPro" id="IPR007052">
    <property type="entry name" value="CS_dom"/>
</dbReference>
<evidence type="ECO:0000256" key="1">
    <source>
        <dbReference type="ARBA" id="ARBA00004496"/>
    </source>
</evidence>
<reference evidence="9 10" key="1">
    <citation type="submission" date="2024-10" db="EMBL/GenBank/DDBJ databases">
        <title>Updated reference genomes for cyclostephanoid diatoms.</title>
        <authorList>
            <person name="Roberts W.R."/>
            <person name="Alverson A.J."/>
        </authorList>
    </citation>
    <scope>NUCLEOTIDE SEQUENCE [LARGE SCALE GENOMIC DNA]</scope>
    <source>
        <strain evidence="9 10">AJA010-31</strain>
    </source>
</reference>
<dbReference type="PROSITE" id="PS51203">
    <property type="entry name" value="CS"/>
    <property type="match status" value="1"/>
</dbReference>
<dbReference type="FunFam" id="2.60.40.790:FF:000001">
    <property type="entry name" value="Nuclear migration protein nudC"/>
    <property type="match status" value="1"/>
</dbReference>
<dbReference type="PANTHER" id="PTHR12356:SF3">
    <property type="entry name" value="NUCLEAR MIGRATION PROTEIN NUDC"/>
    <property type="match status" value="1"/>
</dbReference>
<dbReference type="InterPro" id="IPR008978">
    <property type="entry name" value="HSP20-like_chaperone"/>
</dbReference>